<dbReference type="Gene3D" id="3.90.1590.10">
    <property type="entry name" value="glutathione-dependent formaldehyde- activating enzyme (gfa)"/>
    <property type="match status" value="2"/>
</dbReference>
<protein>
    <recommendedName>
        <fullName evidence="5">CENP-V/GFA domain-containing protein</fullName>
    </recommendedName>
</protein>
<evidence type="ECO:0000313" key="7">
    <source>
        <dbReference type="Proteomes" id="UP000626109"/>
    </source>
</evidence>
<reference evidence="6" key="1">
    <citation type="submission" date="2021-02" db="EMBL/GenBank/DDBJ databases">
        <authorList>
            <person name="Dougan E. K."/>
            <person name="Rhodes N."/>
            <person name="Thang M."/>
            <person name="Chan C."/>
        </authorList>
    </citation>
    <scope>NUCLEOTIDE SEQUENCE</scope>
</reference>
<proteinExistence type="inferred from homology"/>
<comment type="similarity">
    <text evidence="1">Belongs to the Gfa family.</text>
</comment>
<sequence length="413" mass="43539">NSPNTKAGRHGMAAASASLQLSGACRCGNFSFLVHVTRVRPWLVCHCPHCRRAHGAAFATLVPSEGDLEIHGSSATGPEVVLQAGSSSKCLGLGGVADATVRRDFCGSCGSTCTVTVEVGGKPIIRLLAAGVLTDRDFPKGFRPALQELSLETMGPCNPHYRLLNRSIGTSAPPWTLSYNGQAALSVPGEPAAAMGGSCSCAACRFRVLAPPTELHHCHCAMCRQMSGSAYQTWAPVAKSQLQWLSSGALGRLQTSRHATRDICRACGCALSIIYVGQPSTVWLAAGSFDDAVLAARPSPIRRAVHICTKFAPPWNKPDRWVQDGLKRIKDVCAGDDGDSGSDEQEGEGSSRRQLFEALRRGGAAADSDEERDQMEKALQLSLGGSIVAEDSSPSVQEDELAAVLKLSAEEAG</sequence>
<dbReference type="PANTHER" id="PTHR33337:SF40">
    <property type="entry name" value="CENP-V_GFA DOMAIN-CONTAINING PROTEIN-RELATED"/>
    <property type="match status" value="1"/>
</dbReference>
<gene>
    <name evidence="6" type="ORF">PGLA2088_LOCUS6056</name>
</gene>
<dbReference type="EMBL" id="CAJNNW010005939">
    <property type="protein sequence ID" value="CAE8647871.1"/>
    <property type="molecule type" value="Genomic_DNA"/>
</dbReference>
<keyword evidence="3" id="KW-0862">Zinc</keyword>
<feature type="non-terminal residue" evidence="6">
    <location>
        <position position="1"/>
    </location>
</feature>
<accession>A0A813IAN1</accession>
<dbReference type="SUPFAM" id="SSF51316">
    <property type="entry name" value="Mss4-like"/>
    <property type="match status" value="2"/>
</dbReference>
<dbReference type="GO" id="GO:0016846">
    <property type="term" value="F:carbon-sulfur lyase activity"/>
    <property type="evidence" value="ECO:0007669"/>
    <property type="project" value="InterPro"/>
</dbReference>
<dbReference type="InterPro" id="IPR006913">
    <property type="entry name" value="CENP-V/GFA"/>
</dbReference>
<dbReference type="AlphaFoldDB" id="A0A813IAN1"/>
<dbReference type="InterPro" id="IPR011057">
    <property type="entry name" value="Mss4-like_sf"/>
</dbReference>
<organism evidence="6 7">
    <name type="scientific">Polarella glacialis</name>
    <name type="common">Dinoflagellate</name>
    <dbReference type="NCBI Taxonomy" id="89957"/>
    <lineage>
        <taxon>Eukaryota</taxon>
        <taxon>Sar</taxon>
        <taxon>Alveolata</taxon>
        <taxon>Dinophyceae</taxon>
        <taxon>Suessiales</taxon>
        <taxon>Suessiaceae</taxon>
        <taxon>Polarella</taxon>
    </lineage>
</organism>
<evidence type="ECO:0000256" key="2">
    <source>
        <dbReference type="ARBA" id="ARBA00022723"/>
    </source>
</evidence>
<dbReference type="Pfam" id="PF04828">
    <property type="entry name" value="GFA"/>
    <property type="match status" value="2"/>
</dbReference>
<dbReference type="PROSITE" id="PS51891">
    <property type="entry name" value="CENP_V_GFA"/>
    <property type="match status" value="2"/>
</dbReference>
<name>A0A813IAN1_POLGL</name>
<evidence type="ECO:0000256" key="3">
    <source>
        <dbReference type="ARBA" id="ARBA00022833"/>
    </source>
</evidence>
<dbReference type="GO" id="GO:0046872">
    <property type="term" value="F:metal ion binding"/>
    <property type="evidence" value="ECO:0007669"/>
    <property type="project" value="UniProtKB-KW"/>
</dbReference>
<evidence type="ECO:0000256" key="4">
    <source>
        <dbReference type="ARBA" id="ARBA00023239"/>
    </source>
</evidence>
<dbReference type="Proteomes" id="UP000626109">
    <property type="component" value="Unassembled WGS sequence"/>
</dbReference>
<feature type="non-terminal residue" evidence="6">
    <location>
        <position position="413"/>
    </location>
</feature>
<feature type="domain" description="CENP-V/GFA" evidence="5">
    <location>
        <begin position="21"/>
        <end position="176"/>
    </location>
</feature>
<dbReference type="PANTHER" id="PTHR33337">
    <property type="entry name" value="GFA DOMAIN-CONTAINING PROTEIN"/>
    <property type="match status" value="1"/>
</dbReference>
<evidence type="ECO:0000259" key="5">
    <source>
        <dbReference type="PROSITE" id="PS51891"/>
    </source>
</evidence>
<keyword evidence="4" id="KW-0456">Lyase</keyword>
<evidence type="ECO:0000256" key="1">
    <source>
        <dbReference type="ARBA" id="ARBA00005495"/>
    </source>
</evidence>
<comment type="caution">
    <text evidence="6">The sequence shown here is derived from an EMBL/GenBank/DDBJ whole genome shotgun (WGS) entry which is preliminary data.</text>
</comment>
<evidence type="ECO:0000313" key="6">
    <source>
        <dbReference type="EMBL" id="CAE8647871.1"/>
    </source>
</evidence>
<keyword evidence="2" id="KW-0479">Metal-binding</keyword>
<feature type="domain" description="CENP-V/GFA" evidence="5">
    <location>
        <begin position="195"/>
        <end position="316"/>
    </location>
</feature>